<dbReference type="GeneID" id="100126633"/>
<dbReference type="InterPro" id="IPR057774">
    <property type="entry name" value="D8C_UMOD/GP2/OIT3-like"/>
</dbReference>
<dbReference type="PaxDb" id="8355-A0A1L8HJS3"/>
<keyword evidence="2" id="KW-1015">Disulfide bond</keyword>
<proteinExistence type="predicted"/>
<keyword evidence="3" id="KW-1185">Reference proteome</keyword>
<dbReference type="PROSITE" id="PS01187">
    <property type="entry name" value="EGF_CA"/>
    <property type="match status" value="1"/>
</dbReference>
<dbReference type="InterPro" id="IPR018097">
    <property type="entry name" value="EGF_Ca-bd_CS"/>
</dbReference>
<reference evidence="4" key="1">
    <citation type="submission" date="2025-08" db="UniProtKB">
        <authorList>
            <consortium name="RefSeq"/>
        </authorList>
    </citation>
    <scope>IDENTIFICATION</scope>
    <source>
        <strain evidence="4">J_2021</strain>
        <tissue evidence="4">Erythrocytes</tissue>
    </source>
</reference>
<dbReference type="Pfam" id="PF23283">
    <property type="entry name" value="D8C_UMOD"/>
    <property type="match status" value="1"/>
</dbReference>
<keyword evidence="1" id="KW-0732">Signal</keyword>
<dbReference type="STRING" id="8355.A0A1L8HJS3"/>
<dbReference type="Gene3D" id="2.10.25.10">
    <property type="entry name" value="Laminin"/>
    <property type="match status" value="2"/>
</dbReference>
<dbReference type="InterPro" id="IPR000742">
    <property type="entry name" value="EGF"/>
</dbReference>
<dbReference type="OMA" id="CEQAYAN"/>
<evidence type="ECO:0000256" key="1">
    <source>
        <dbReference type="ARBA" id="ARBA00022729"/>
    </source>
</evidence>
<accession>A0A1L8HJS3</accession>
<evidence type="ECO:0000256" key="2">
    <source>
        <dbReference type="ARBA" id="ARBA00023157"/>
    </source>
</evidence>
<dbReference type="RefSeq" id="XP_041436692.1">
    <property type="nucleotide sequence ID" value="XM_041580758.1"/>
</dbReference>
<gene>
    <name evidence="4" type="primary">LOC100126633</name>
</gene>
<sequence>MKTFLGFLFLTLCWDQIYSQYASSCSDCNSYAVCDDRSGFVYCSCKSGYIGNGFNCTPITSCGTSPCCPQGYSWDIKTKTCVDINECSDPVLNKCSPPSTCANRNGIYLCANNRNSLCPTSVCGIEQDCVSIGGAPQCADPCDNYKELNGTSRLSTIDSSGRFQTDRFTFGWTRYVGKVGVSMKQGCVGALKCGSAEPFTLGGQHPALGEGVKMVPLQVNRKTGCTPGASIPVKACPGGYYVYKFSGSVASEVFCTDPTTTPTTLAPTTLITTTSATTTTTAPSTTSASTTSTAPLTTTTIKSETSTAAAKTSAPFLHEIEGSGSEDNIVDIFSTNVPTARPSTTAKVFCTLSSEIPNFLQLLEQLNGILKQFPKGKNITGELSQLHEKVCNIPIDSTSRVLDQIAEKVADAVGSLIHELVN</sequence>
<name>A0A1L8HJS3_XENLA</name>
<dbReference type="GO" id="GO:0005509">
    <property type="term" value="F:calcium ion binding"/>
    <property type="evidence" value="ECO:0007669"/>
    <property type="project" value="InterPro"/>
</dbReference>
<evidence type="ECO:0000313" key="4">
    <source>
        <dbReference type="RefSeq" id="XP_041436692.1"/>
    </source>
</evidence>
<dbReference type="Proteomes" id="UP000186698">
    <property type="component" value="Chromosome 2L"/>
</dbReference>
<protein>
    <submittedName>
        <fullName evidence="4">Uncharacterized protein LOC100126633 isoform X1</fullName>
    </submittedName>
</protein>
<evidence type="ECO:0000313" key="3">
    <source>
        <dbReference type="Proteomes" id="UP000186698"/>
    </source>
</evidence>
<dbReference type="AlphaFoldDB" id="A0A1L8HJS3"/>
<dbReference type="PROSITE" id="PS01186">
    <property type="entry name" value="EGF_2"/>
    <property type="match status" value="1"/>
</dbReference>
<organism evidence="3 4">
    <name type="scientific">Xenopus laevis</name>
    <name type="common">African clawed frog</name>
    <dbReference type="NCBI Taxonomy" id="8355"/>
    <lineage>
        <taxon>Eukaryota</taxon>
        <taxon>Metazoa</taxon>
        <taxon>Chordata</taxon>
        <taxon>Craniata</taxon>
        <taxon>Vertebrata</taxon>
        <taxon>Euteleostomi</taxon>
        <taxon>Amphibia</taxon>
        <taxon>Batrachia</taxon>
        <taxon>Anura</taxon>
        <taxon>Pipoidea</taxon>
        <taxon>Pipidae</taxon>
        <taxon>Xenopodinae</taxon>
        <taxon>Xenopus</taxon>
        <taxon>Xenopus</taxon>
    </lineage>
</organism>